<dbReference type="Gene3D" id="2.60.60.30">
    <property type="entry name" value="sav2460 like domains"/>
    <property type="match status" value="1"/>
</dbReference>
<dbReference type="PANTHER" id="PTHR32097">
    <property type="entry name" value="CAMP-BINDING PROTEIN 1-RELATED"/>
    <property type="match status" value="1"/>
</dbReference>
<comment type="similarity">
    <text evidence="1">Belongs to the CAPAB/TerDEXZ family.</text>
</comment>
<dbReference type="PANTHER" id="PTHR32097:SF4">
    <property type="entry name" value="GENERAL STRESS PROTEIN 16U"/>
    <property type="match status" value="1"/>
</dbReference>
<evidence type="ECO:0000256" key="2">
    <source>
        <dbReference type="SAM" id="MobiDB-lite"/>
    </source>
</evidence>
<dbReference type="InterPro" id="IPR051324">
    <property type="entry name" value="Stress/Tellurium_Resist"/>
</dbReference>
<name>A0ABV1Y878_9ACTN</name>
<comment type="caution">
    <text evidence="4">The sequence shown here is derived from an EMBL/GenBank/DDBJ whole genome shotgun (WGS) entry which is preliminary data.</text>
</comment>
<evidence type="ECO:0000313" key="5">
    <source>
        <dbReference type="Proteomes" id="UP001486207"/>
    </source>
</evidence>
<protein>
    <submittedName>
        <fullName evidence="4">TerD family protein</fullName>
    </submittedName>
</protein>
<feature type="domain" description="TerD" evidence="3">
    <location>
        <begin position="15"/>
        <end position="187"/>
    </location>
</feature>
<proteinExistence type="inferred from homology"/>
<gene>
    <name evidence="4" type="ORF">ABT384_45450</name>
</gene>
<organism evidence="4 5">
    <name type="scientific">Streptomyces lanatus</name>
    <dbReference type="NCBI Taxonomy" id="66900"/>
    <lineage>
        <taxon>Bacteria</taxon>
        <taxon>Bacillati</taxon>
        <taxon>Actinomycetota</taxon>
        <taxon>Actinomycetes</taxon>
        <taxon>Kitasatosporales</taxon>
        <taxon>Streptomycetaceae</taxon>
        <taxon>Streptomyces</taxon>
    </lineage>
</organism>
<sequence length="196" mass="21354">MVARAGSAPRWPDAGRRRPVSSVSKGLGKIEVKLKWDPSPLGEAPRHLDIIAATYSESDPHGRPEYVVHYDSRSPDGTITMPRHSQTGQGFGFVETMVLEFDRMAPTYGRVVVGVAIHQDGGRRIFGDLRNAGVLVVEKYSELLKDDFTQVAGSTAATIAEFVRNGSGQWQLHKMVRGYDSGPVAFMAEMGSVPPS</sequence>
<dbReference type="InterPro" id="IPR003325">
    <property type="entry name" value="TerD"/>
</dbReference>
<accession>A0ABV1Y878</accession>
<keyword evidence="5" id="KW-1185">Reference proteome</keyword>
<dbReference type="RefSeq" id="WP_350897169.1">
    <property type="nucleotide sequence ID" value="NZ_BNBM01000028.1"/>
</dbReference>
<reference evidence="4 5" key="1">
    <citation type="submission" date="2024-06" db="EMBL/GenBank/DDBJ databases">
        <title>The Natural Products Discovery Center: Release of the First 8490 Sequenced Strains for Exploring Actinobacteria Biosynthetic Diversity.</title>
        <authorList>
            <person name="Kalkreuter E."/>
            <person name="Kautsar S.A."/>
            <person name="Yang D."/>
            <person name="Bader C.D."/>
            <person name="Teijaro C.N."/>
            <person name="Fluegel L."/>
            <person name="Davis C.M."/>
            <person name="Simpson J.R."/>
            <person name="Lauterbach L."/>
            <person name="Steele A.D."/>
            <person name="Gui C."/>
            <person name="Meng S."/>
            <person name="Li G."/>
            <person name="Viehrig K."/>
            <person name="Ye F."/>
            <person name="Su P."/>
            <person name="Kiefer A.F."/>
            <person name="Nichols A."/>
            <person name="Cepeda A.J."/>
            <person name="Yan W."/>
            <person name="Fan B."/>
            <person name="Jiang Y."/>
            <person name="Adhikari A."/>
            <person name="Zheng C.-J."/>
            <person name="Schuster L."/>
            <person name="Cowan T.M."/>
            <person name="Smanski M.J."/>
            <person name="Chevrette M.G."/>
            <person name="De Carvalho L.P.S."/>
            <person name="Shen B."/>
        </authorList>
    </citation>
    <scope>NUCLEOTIDE SEQUENCE [LARGE SCALE GENOMIC DNA]</scope>
    <source>
        <strain evidence="4 5">NPDC000155</strain>
    </source>
</reference>
<evidence type="ECO:0000313" key="4">
    <source>
        <dbReference type="EMBL" id="MER7379840.1"/>
    </source>
</evidence>
<feature type="region of interest" description="Disordered" evidence="2">
    <location>
        <begin position="1"/>
        <end position="22"/>
    </location>
</feature>
<dbReference type="Pfam" id="PF02342">
    <property type="entry name" value="TerD"/>
    <property type="match status" value="1"/>
</dbReference>
<evidence type="ECO:0000259" key="3">
    <source>
        <dbReference type="Pfam" id="PF02342"/>
    </source>
</evidence>
<dbReference type="EMBL" id="JBEPFB010000040">
    <property type="protein sequence ID" value="MER7379840.1"/>
    <property type="molecule type" value="Genomic_DNA"/>
</dbReference>
<evidence type="ECO:0000256" key="1">
    <source>
        <dbReference type="ARBA" id="ARBA00008775"/>
    </source>
</evidence>
<dbReference type="Proteomes" id="UP001486207">
    <property type="component" value="Unassembled WGS sequence"/>
</dbReference>
<dbReference type="CDD" id="cd06974">
    <property type="entry name" value="TerD_like"/>
    <property type="match status" value="1"/>
</dbReference>